<keyword evidence="2" id="KW-0472">Membrane</keyword>
<keyword evidence="2" id="KW-0812">Transmembrane</keyword>
<comment type="caution">
    <text evidence="3">The sequence shown here is derived from an EMBL/GenBank/DDBJ whole genome shotgun (WGS) entry which is preliminary data.</text>
</comment>
<sequence length="297" mass="33036">MENTTLEPKLPQPNEATSSKHSSYATSPLIKWLKTLLIILLCVIGTFKLLDDYTHEKVNQSIVHGTVAYASVKTLSTGISAAKGVEFSVGLVTTRLGELLEPVNETLVYTSHIIMTALASLGLQKMLLMIFSSSLGNGILLFFASVYLISVWFKRFNRYESRAKSLFIFTVFVRFSLAISLGANALIDQAFIDPQIDQSIQRSNELTNNIESLSLDDEMSAEDSEGFWSKTKGAFEGLSQSLANKQDQILNLPDIFNNYIMDFMNLIALFLLKSILLPIAFLMVLKAAFHKVINAFN</sequence>
<accession>A0A9X1XHA9</accession>
<evidence type="ECO:0000313" key="4">
    <source>
        <dbReference type="Proteomes" id="UP001139559"/>
    </source>
</evidence>
<name>A0A9X1XHA9_9VIBR</name>
<dbReference type="AlphaFoldDB" id="A0A9X1XHA9"/>
<reference evidence="3" key="1">
    <citation type="submission" date="2021-11" db="EMBL/GenBank/DDBJ databases">
        <title>Vibrio ZSDE26 sp. nov. and Vibrio ZSDZ34 sp. nov., isolated from coastal seawater in Qingdao.</title>
        <authorList>
            <person name="Zhang P."/>
        </authorList>
    </citation>
    <scope>NUCLEOTIDE SEQUENCE</scope>
    <source>
        <strain evidence="3">ZSDE26</strain>
    </source>
</reference>
<keyword evidence="2" id="KW-1133">Transmembrane helix</keyword>
<protein>
    <submittedName>
        <fullName evidence="3">Uncharacterized protein</fullName>
    </submittedName>
</protein>
<feature type="transmembrane region" description="Helical" evidence="2">
    <location>
        <begin position="165"/>
        <end position="187"/>
    </location>
</feature>
<evidence type="ECO:0000256" key="1">
    <source>
        <dbReference type="SAM" id="MobiDB-lite"/>
    </source>
</evidence>
<dbReference type="RefSeq" id="WP_248006879.1">
    <property type="nucleotide sequence ID" value="NZ_JAJHVV010000001.1"/>
</dbReference>
<feature type="region of interest" description="Disordered" evidence="1">
    <location>
        <begin position="1"/>
        <end position="21"/>
    </location>
</feature>
<gene>
    <name evidence="3" type="ORF">KP803_00535</name>
</gene>
<organism evidence="3 4">
    <name type="scientific">Vibrio amylolyticus</name>
    <dbReference type="NCBI Taxonomy" id="2847292"/>
    <lineage>
        <taxon>Bacteria</taxon>
        <taxon>Pseudomonadati</taxon>
        <taxon>Pseudomonadota</taxon>
        <taxon>Gammaproteobacteria</taxon>
        <taxon>Vibrionales</taxon>
        <taxon>Vibrionaceae</taxon>
        <taxon>Vibrio</taxon>
    </lineage>
</organism>
<evidence type="ECO:0000256" key="2">
    <source>
        <dbReference type="SAM" id="Phobius"/>
    </source>
</evidence>
<keyword evidence="4" id="KW-1185">Reference proteome</keyword>
<feature type="transmembrane region" description="Helical" evidence="2">
    <location>
        <begin position="263"/>
        <end position="285"/>
    </location>
</feature>
<feature type="transmembrane region" description="Helical" evidence="2">
    <location>
        <begin position="129"/>
        <end position="153"/>
    </location>
</feature>
<proteinExistence type="predicted"/>
<dbReference type="EMBL" id="JAJHVV010000001">
    <property type="protein sequence ID" value="MCK6261753.1"/>
    <property type="molecule type" value="Genomic_DNA"/>
</dbReference>
<evidence type="ECO:0000313" key="3">
    <source>
        <dbReference type="EMBL" id="MCK6261753.1"/>
    </source>
</evidence>
<dbReference type="Proteomes" id="UP001139559">
    <property type="component" value="Unassembled WGS sequence"/>
</dbReference>